<evidence type="ECO:0000259" key="14">
    <source>
        <dbReference type="PROSITE" id="PS50862"/>
    </source>
</evidence>
<dbReference type="InterPro" id="IPR033728">
    <property type="entry name" value="ThrRS_core"/>
</dbReference>
<evidence type="ECO:0000313" key="16">
    <source>
        <dbReference type="EMBL" id="MFC4361788.1"/>
    </source>
</evidence>
<dbReference type="InterPro" id="IPR002314">
    <property type="entry name" value="aa-tRNA-synt_IIb"/>
</dbReference>
<dbReference type="EMBL" id="JBHSCX010000004">
    <property type="protein sequence ID" value="MFC4361788.1"/>
    <property type="molecule type" value="Genomic_DNA"/>
</dbReference>
<dbReference type="Gene3D" id="3.30.930.10">
    <property type="entry name" value="Bira Bifunctional Protein, Domain 2"/>
    <property type="match status" value="1"/>
</dbReference>
<dbReference type="SUPFAM" id="SSF52954">
    <property type="entry name" value="Class II aaRS ABD-related"/>
    <property type="match status" value="1"/>
</dbReference>
<reference evidence="17" key="1">
    <citation type="journal article" date="2019" name="Int. J. Syst. Evol. Microbiol.">
        <title>The Global Catalogue of Microorganisms (GCM) 10K type strain sequencing project: providing services to taxonomists for standard genome sequencing and annotation.</title>
        <authorList>
            <consortium name="The Broad Institute Genomics Platform"/>
            <consortium name="The Broad Institute Genome Sequencing Center for Infectious Disease"/>
            <person name="Wu L."/>
            <person name="Ma J."/>
        </authorList>
    </citation>
    <scope>NUCLEOTIDE SEQUENCE [LARGE SCALE GENOMIC DNA]</scope>
    <source>
        <strain evidence="17">CECT 8570</strain>
    </source>
</reference>
<accession>A0ABV8V3N4</accession>
<keyword evidence="8 13" id="KW-0067">ATP-binding</keyword>
<organism evidence="16 17">
    <name type="scientific">Simiduia curdlanivorans</name>
    <dbReference type="NCBI Taxonomy" id="1492769"/>
    <lineage>
        <taxon>Bacteria</taxon>
        <taxon>Pseudomonadati</taxon>
        <taxon>Pseudomonadota</taxon>
        <taxon>Gammaproteobacteria</taxon>
        <taxon>Cellvibrionales</taxon>
        <taxon>Cellvibrionaceae</taxon>
        <taxon>Simiduia</taxon>
    </lineage>
</organism>
<dbReference type="Pfam" id="PF00587">
    <property type="entry name" value="tRNA-synt_2b"/>
    <property type="match status" value="1"/>
</dbReference>
<dbReference type="InterPro" id="IPR012676">
    <property type="entry name" value="TGS-like"/>
</dbReference>
<feature type="binding site" evidence="13">
    <location>
        <position position="511"/>
    </location>
    <ligand>
        <name>Zn(2+)</name>
        <dbReference type="ChEBI" id="CHEBI:29105"/>
        <note>catalytic</note>
    </ligand>
</feature>
<dbReference type="EC" id="6.1.1.3" evidence="13"/>
<dbReference type="CDD" id="cd00771">
    <property type="entry name" value="ThrRS_core"/>
    <property type="match status" value="1"/>
</dbReference>
<comment type="similarity">
    <text evidence="1 13">Belongs to the class-II aminoacyl-tRNA synthetase family.</text>
</comment>
<dbReference type="InterPro" id="IPR006195">
    <property type="entry name" value="aa-tRNA-synth_II"/>
</dbReference>
<dbReference type="PROSITE" id="PS51880">
    <property type="entry name" value="TGS"/>
    <property type="match status" value="1"/>
</dbReference>
<comment type="caution">
    <text evidence="16">The sequence shown here is derived from an EMBL/GenBank/DDBJ whole genome shotgun (WGS) entry which is preliminary data.</text>
</comment>
<dbReference type="CDD" id="cd00860">
    <property type="entry name" value="ThrRS_anticodon"/>
    <property type="match status" value="1"/>
</dbReference>
<dbReference type="PROSITE" id="PS50862">
    <property type="entry name" value="AA_TRNA_LIGASE_II"/>
    <property type="match status" value="1"/>
</dbReference>
<feature type="binding site" evidence="13">
    <location>
        <position position="385"/>
    </location>
    <ligand>
        <name>Zn(2+)</name>
        <dbReference type="ChEBI" id="CHEBI:29105"/>
        <note>catalytic</note>
    </ligand>
</feature>
<keyword evidence="3 13" id="KW-0820">tRNA-binding</keyword>
<evidence type="ECO:0000256" key="4">
    <source>
        <dbReference type="ARBA" id="ARBA00022598"/>
    </source>
</evidence>
<dbReference type="PRINTS" id="PR01047">
    <property type="entry name" value="TRNASYNTHTHR"/>
</dbReference>
<dbReference type="Pfam" id="PF03129">
    <property type="entry name" value="HGTP_anticodon"/>
    <property type="match status" value="1"/>
</dbReference>
<dbReference type="HAMAP" id="MF_00184">
    <property type="entry name" value="Thr_tRNA_synth"/>
    <property type="match status" value="1"/>
</dbReference>
<dbReference type="InterPro" id="IPR002320">
    <property type="entry name" value="Thr-tRNA-ligase_IIa"/>
</dbReference>
<dbReference type="RefSeq" id="WP_290263774.1">
    <property type="nucleotide sequence ID" value="NZ_JAUFQG010000006.1"/>
</dbReference>
<dbReference type="GO" id="GO:0004829">
    <property type="term" value="F:threonine-tRNA ligase activity"/>
    <property type="evidence" value="ECO:0007669"/>
    <property type="project" value="UniProtKB-EC"/>
</dbReference>
<dbReference type="NCBIfam" id="TIGR00418">
    <property type="entry name" value="thrS"/>
    <property type="match status" value="1"/>
</dbReference>
<feature type="binding site" evidence="13">
    <location>
        <position position="334"/>
    </location>
    <ligand>
        <name>Zn(2+)</name>
        <dbReference type="ChEBI" id="CHEBI:29105"/>
        <note>catalytic</note>
    </ligand>
</feature>
<comment type="subcellular location">
    <subcellularLocation>
        <location evidence="13">Cytoplasm</location>
    </subcellularLocation>
</comment>
<evidence type="ECO:0000256" key="13">
    <source>
        <dbReference type="HAMAP-Rule" id="MF_00184"/>
    </source>
</evidence>
<evidence type="ECO:0000256" key="1">
    <source>
        <dbReference type="ARBA" id="ARBA00008226"/>
    </source>
</evidence>
<feature type="domain" description="TGS" evidence="15">
    <location>
        <begin position="1"/>
        <end position="61"/>
    </location>
</feature>
<comment type="catalytic activity">
    <reaction evidence="12 13">
        <text>tRNA(Thr) + L-threonine + ATP = L-threonyl-tRNA(Thr) + AMP + diphosphate + H(+)</text>
        <dbReference type="Rhea" id="RHEA:24624"/>
        <dbReference type="Rhea" id="RHEA-COMP:9670"/>
        <dbReference type="Rhea" id="RHEA-COMP:9704"/>
        <dbReference type="ChEBI" id="CHEBI:15378"/>
        <dbReference type="ChEBI" id="CHEBI:30616"/>
        <dbReference type="ChEBI" id="CHEBI:33019"/>
        <dbReference type="ChEBI" id="CHEBI:57926"/>
        <dbReference type="ChEBI" id="CHEBI:78442"/>
        <dbReference type="ChEBI" id="CHEBI:78534"/>
        <dbReference type="ChEBI" id="CHEBI:456215"/>
        <dbReference type="EC" id="6.1.1.3"/>
    </reaction>
</comment>
<keyword evidence="11 13" id="KW-0030">Aminoacyl-tRNA synthetase</keyword>
<evidence type="ECO:0000256" key="12">
    <source>
        <dbReference type="ARBA" id="ARBA00049515"/>
    </source>
</evidence>
<dbReference type="SUPFAM" id="SSF81271">
    <property type="entry name" value="TGS-like"/>
    <property type="match status" value="1"/>
</dbReference>
<evidence type="ECO:0000256" key="11">
    <source>
        <dbReference type="ARBA" id="ARBA00023146"/>
    </source>
</evidence>
<protein>
    <recommendedName>
        <fullName evidence="13">Threonine--tRNA ligase</fullName>
        <ecNumber evidence="13">6.1.1.3</ecNumber>
    </recommendedName>
    <alternativeName>
        <fullName evidence="13">Threonyl-tRNA synthetase</fullName>
        <shortName evidence="13">ThrRS</shortName>
    </alternativeName>
</protein>
<dbReference type="PANTHER" id="PTHR11451:SF44">
    <property type="entry name" value="THREONINE--TRNA LIGASE, CHLOROPLASTIC_MITOCHONDRIAL 2"/>
    <property type="match status" value="1"/>
</dbReference>
<dbReference type="Gene3D" id="3.10.20.30">
    <property type="match status" value="1"/>
</dbReference>
<evidence type="ECO:0000256" key="8">
    <source>
        <dbReference type="ARBA" id="ARBA00022840"/>
    </source>
</evidence>
<feature type="domain" description="Aminoacyl-transfer RNA synthetases class-II family profile" evidence="14">
    <location>
        <begin position="243"/>
        <end position="534"/>
    </location>
</feature>
<dbReference type="InterPro" id="IPR012675">
    <property type="entry name" value="Beta-grasp_dom_sf"/>
</dbReference>
<keyword evidence="9 13" id="KW-0694">RNA-binding</keyword>
<dbReference type="Pfam" id="PF07973">
    <property type="entry name" value="tRNA_SAD"/>
    <property type="match status" value="1"/>
</dbReference>
<dbReference type="CDD" id="cd01667">
    <property type="entry name" value="TGS_ThrRS"/>
    <property type="match status" value="1"/>
</dbReference>
<dbReference type="Gene3D" id="3.30.980.10">
    <property type="entry name" value="Threonyl-trna Synthetase, Chain A, domain 2"/>
    <property type="match status" value="1"/>
</dbReference>
<dbReference type="Gene3D" id="3.40.50.800">
    <property type="entry name" value="Anticodon-binding domain"/>
    <property type="match status" value="1"/>
</dbReference>
<dbReference type="SUPFAM" id="SSF55681">
    <property type="entry name" value="Class II aaRS and biotin synthetases"/>
    <property type="match status" value="1"/>
</dbReference>
<evidence type="ECO:0000256" key="5">
    <source>
        <dbReference type="ARBA" id="ARBA00022723"/>
    </source>
</evidence>
<keyword evidence="4 13" id="KW-0436">Ligase</keyword>
<sequence>MPVITLPDGSERRFDAAVSVLDVALDIGPGLAKATIAGRVNGQRVDACDLIEQDAKLEIITAKDADGLEIIRHSCAHLLGHAIKQMWPDVKMAIGPTIENGFYYDIDLEHSLTDDDIEKLEARMLELAKTEYDVVKKVVSWDEAVAAFERREEPYKLEILERDIPKSATPGLYHHEEYVDMCRGPHVPNMRFCQHFKLMRISGAYWRGDSNNKMLQRIYGTAFADKKALKAHLQFLEEAVKRDHRKLGKKYDYFHIQEEAPGMVFWHPRGWAIYTAIEEYMRKVQRDNGYQEIKTPQVVDRTLWERSGHWDKFRDSMFTVESESRDYAVKPMNCPCHIQVFNQGLKSYRDLPIRLAEFGSCHRNEASGTLQGLMRVRAFTQDDAHIFCAEEAIQDEVSTFTDLLYKVYADFGFTDVIIRLSTRPEQRVGSDEVWDKAEKALADALEAKGLDYSLLPGEGAFYGPKIEFSLKDCLGRVWQCGTIQVDFSMPGRLGAQFVAEDGSRQVPVMLHRAILGSFERFIGILIENFEGAFPLWLAPEQVGILNITDNQAEYVKKVEESLKNKGFRAFSDLRNEKIGFKIREHTIQRVPYLLVVGDKEMETGKITVRNRNGEDLGAMSVDELAERLNAEIASKSA</sequence>
<feature type="region of interest" description="Catalytic" evidence="13">
    <location>
        <begin position="243"/>
        <end position="534"/>
    </location>
</feature>
<evidence type="ECO:0000256" key="10">
    <source>
        <dbReference type="ARBA" id="ARBA00022917"/>
    </source>
</evidence>
<keyword evidence="7 13" id="KW-0862">Zinc</keyword>
<dbReference type="SUPFAM" id="SSF55186">
    <property type="entry name" value="ThrRS/AlaRS common domain"/>
    <property type="match status" value="1"/>
</dbReference>
<keyword evidence="2 13" id="KW-0963">Cytoplasm</keyword>
<name>A0ABV8V3N4_9GAMM</name>
<dbReference type="InterPro" id="IPR047246">
    <property type="entry name" value="ThrRS_anticodon"/>
</dbReference>
<keyword evidence="6 13" id="KW-0547">Nucleotide-binding</keyword>
<dbReference type="Pfam" id="PF02824">
    <property type="entry name" value="TGS"/>
    <property type="match status" value="1"/>
</dbReference>
<evidence type="ECO:0000256" key="9">
    <source>
        <dbReference type="ARBA" id="ARBA00022884"/>
    </source>
</evidence>
<comment type="subunit">
    <text evidence="13">Homodimer.</text>
</comment>
<evidence type="ECO:0000256" key="6">
    <source>
        <dbReference type="ARBA" id="ARBA00022741"/>
    </source>
</evidence>
<proteinExistence type="inferred from homology"/>
<dbReference type="InterPro" id="IPR018163">
    <property type="entry name" value="Thr/Ala-tRNA-synth_IIc_edit"/>
</dbReference>
<dbReference type="PANTHER" id="PTHR11451">
    <property type="entry name" value="THREONINE-TRNA LIGASE"/>
    <property type="match status" value="1"/>
</dbReference>
<keyword evidence="5 13" id="KW-0479">Metal-binding</keyword>
<keyword evidence="10 13" id="KW-0648">Protein biosynthesis</keyword>
<evidence type="ECO:0000256" key="2">
    <source>
        <dbReference type="ARBA" id="ARBA00022490"/>
    </source>
</evidence>
<gene>
    <name evidence="13 16" type="primary">thrS</name>
    <name evidence="16" type="ORF">ACFOX3_05700</name>
</gene>
<evidence type="ECO:0000256" key="3">
    <source>
        <dbReference type="ARBA" id="ARBA00022555"/>
    </source>
</evidence>
<evidence type="ECO:0000259" key="15">
    <source>
        <dbReference type="PROSITE" id="PS51880"/>
    </source>
</evidence>
<dbReference type="InterPro" id="IPR012947">
    <property type="entry name" value="tRNA_SAD"/>
</dbReference>
<dbReference type="InterPro" id="IPR036621">
    <property type="entry name" value="Anticodon-bd_dom_sf"/>
</dbReference>
<dbReference type="InterPro" id="IPR045864">
    <property type="entry name" value="aa-tRNA-synth_II/BPL/LPL"/>
</dbReference>
<keyword evidence="17" id="KW-1185">Reference proteome</keyword>
<dbReference type="SMART" id="SM00863">
    <property type="entry name" value="tRNA_SAD"/>
    <property type="match status" value="1"/>
</dbReference>
<dbReference type="InterPro" id="IPR004095">
    <property type="entry name" value="TGS"/>
</dbReference>
<dbReference type="Gene3D" id="3.30.54.20">
    <property type="match status" value="1"/>
</dbReference>
<evidence type="ECO:0000313" key="17">
    <source>
        <dbReference type="Proteomes" id="UP001595840"/>
    </source>
</evidence>
<dbReference type="Proteomes" id="UP001595840">
    <property type="component" value="Unassembled WGS sequence"/>
</dbReference>
<evidence type="ECO:0000256" key="7">
    <source>
        <dbReference type="ARBA" id="ARBA00022833"/>
    </source>
</evidence>
<comment type="cofactor">
    <cofactor evidence="13">
        <name>Zn(2+)</name>
        <dbReference type="ChEBI" id="CHEBI:29105"/>
    </cofactor>
    <text evidence="13">Binds 1 zinc ion per subunit.</text>
</comment>
<dbReference type="InterPro" id="IPR004154">
    <property type="entry name" value="Anticodon-bd"/>
</dbReference>